<keyword evidence="2 3" id="KW-0378">Hydrolase</keyword>
<dbReference type="PANTHER" id="PTHR30023:SF0">
    <property type="entry name" value="PENICILLIN-SENSITIVE CARBOXYPEPTIDASE A"/>
    <property type="match status" value="1"/>
</dbReference>
<dbReference type="SUPFAM" id="SSF56601">
    <property type="entry name" value="beta-lactamase/transpeptidase-like"/>
    <property type="match status" value="1"/>
</dbReference>
<dbReference type="PRINTS" id="PR00922">
    <property type="entry name" value="DADACBPTASE3"/>
</dbReference>
<comment type="caution">
    <text evidence="3">The sequence shown here is derived from an EMBL/GenBank/DDBJ whole genome shotgun (WGS) entry which is preliminary data.</text>
</comment>
<dbReference type="GO" id="GO:0009002">
    <property type="term" value="F:serine-type D-Ala-D-Ala carboxypeptidase activity"/>
    <property type="evidence" value="ECO:0007669"/>
    <property type="project" value="UniProtKB-EC"/>
</dbReference>
<keyword evidence="4" id="KW-1185">Reference proteome</keyword>
<evidence type="ECO:0000313" key="3">
    <source>
        <dbReference type="EMBL" id="KFI91533.1"/>
    </source>
</evidence>
<dbReference type="EC" id="3.4.16.4" evidence="3"/>
<evidence type="ECO:0000313" key="4">
    <source>
        <dbReference type="Proteomes" id="UP000029033"/>
    </source>
</evidence>
<keyword evidence="3" id="KW-0121">Carboxypeptidase</keyword>
<gene>
    <name evidence="3" type="ORF">BSCA_2231</name>
</gene>
<dbReference type="Proteomes" id="UP000029033">
    <property type="component" value="Unassembled WGS sequence"/>
</dbReference>
<reference evidence="3 4" key="1">
    <citation type="submission" date="2014-03" db="EMBL/GenBank/DDBJ databases">
        <title>Genomics of Bifidobacteria.</title>
        <authorList>
            <person name="Ventura M."/>
            <person name="Milani C."/>
            <person name="Lugli G.A."/>
        </authorList>
    </citation>
    <scope>NUCLEOTIDE SEQUENCE [LARGE SCALE GENOMIC DNA]</scope>
    <source>
        <strain evidence="3 4">LMG 21589</strain>
    </source>
</reference>
<dbReference type="AlphaFoldDB" id="A0A087D7N3"/>
<dbReference type="GO" id="GO:0006508">
    <property type="term" value="P:proteolysis"/>
    <property type="evidence" value="ECO:0007669"/>
    <property type="project" value="InterPro"/>
</dbReference>
<keyword evidence="3" id="KW-0645">Protease</keyword>
<name>A0A087D7N3_9BIFI</name>
<organism evidence="3 4">
    <name type="scientific">Bifidobacterium scardovii</name>
    <dbReference type="NCBI Taxonomy" id="158787"/>
    <lineage>
        <taxon>Bacteria</taxon>
        <taxon>Bacillati</taxon>
        <taxon>Actinomycetota</taxon>
        <taxon>Actinomycetes</taxon>
        <taxon>Bifidobacteriales</taxon>
        <taxon>Bifidobacteriaceae</taxon>
        <taxon>Bifidobacterium</taxon>
    </lineage>
</organism>
<dbReference type="STRING" id="158787.BSCA_2231"/>
<dbReference type="PANTHER" id="PTHR30023">
    <property type="entry name" value="D-ALANYL-D-ALANINE CARBOXYPEPTIDASE"/>
    <property type="match status" value="1"/>
</dbReference>
<protein>
    <submittedName>
        <fullName evidence="3">D-alanyl-D-alanine carboxypeptidase/D-alanyl-D-alanine-endopeptidase</fullName>
        <ecNumber evidence="3">3.4.16.4</ecNumber>
    </submittedName>
</protein>
<dbReference type="GeneID" id="85165165"/>
<proteinExistence type="inferred from homology"/>
<evidence type="ECO:0000256" key="2">
    <source>
        <dbReference type="ARBA" id="ARBA00022801"/>
    </source>
</evidence>
<dbReference type="eggNOG" id="COG2027">
    <property type="taxonomic scope" value="Bacteria"/>
</dbReference>
<dbReference type="InterPro" id="IPR000667">
    <property type="entry name" value="Peptidase_S13"/>
</dbReference>
<dbReference type="Gene3D" id="3.40.710.10">
    <property type="entry name" value="DD-peptidase/beta-lactamase superfamily"/>
    <property type="match status" value="2"/>
</dbReference>
<dbReference type="EMBL" id="JGZO01000023">
    <property type="protein sequence ID" value="KFI91533.1"/>
    <property type="molecule type" value="Genomic_DNA"/>
</dbReference>
<evidence type="ECO:0000256" key="1">
    <source>
        <dbReference type="ARBA" id="ARBA00006096"/>
    </source>
</evidence>
<dbReference type="RefSeq" id="WP_033519852.1">
    <property type="nucleotide sequence ID" value="NZ_CAUPKV010000014.1"/>
</dbReference>
<dbReference type="InterPro" id="IPR012338">
    <property type="entry name" value="Beta-lactam/transpept-like"/>
</dbReference>
<dbReference type="Pfam" id="PF02113">
    <property type="entry name" value="Peptidase_S13"/>
    <property type="match status" value="2"/>
</dbReference>
<sequence length="483" mass="49146">MARRSTVYRSRDPRRRRAVTVTIAACATVALFTGYLIADIADLAPGVLTLQPVERPAVPAARRSRPAGELAGALDATKAVDASAAAKLIDQLAAAEGVGDALSVAIADAQGTIVAQRAVDTPREPASTMKTLTALAASSTLDMGSTLDTQTYLVQGDGSDTLFLKGNGDMLLSAGASDPDHVNGRAGLATLAERTAQALRQRGVTHVSLTVDDSLFGSERYPATIAFNNPDNLYYTGVTSMAIDGGRQWADGAAPADPDVFSAYPTLSTTTVQDATVVFVAGLAEQGITVDGDAADGTVPEGLEPIASVSSATLSEILAFTLQHSDNTLAEEFGRLTAIARRQENSPQGGTAAVRAVLGDLGIDTAGLTMADCSGLSTGSKVSVRTMVAVQARNLTASGAAGAAEGLSVPGLVGTAANRAVSGGTLGLLRVKTGSLGEVTSMVGNVSRTEGGALAFAVIVNQPDDMTAARNAIDAFVDRLASL</sequence>
<dbReference type="GO" id="GO:0000270">
    <property type="term" value="P:peptidoglycan metabolic process"/>
    <property type="evidence" value="ECO:0007669"/>
    <property type="project" value="TreeGrafter"/>
</dbReference>
<comment type="similarity">
    <text evidence="1">Belongs to the peptidase S13 family.</text>
</comment>
<dbReference type="OrthoDB" id="56883at2"/>
<accession>A0A087D7N3</accession>